<dbReference type="KEGG" id="orm:HTY61_11885"/>
<dbReference type="PANTHER" id="PTHR33336:SF3">
    <property type="entry name" value="ABM DOMAIN-CONTAINING PROTEIN"/>
    <property type="match status" value="1"/>
</dbReference>
<dbReference type="RefSeq" id="WP_175276995.1">
    <property type="nucleotide sequence ID" value="NZ_CP054836.1"/>
</dbReference>
<dbReference type="InterPro" id="IPR050744">
    <property type="entry name" value="AI-2_Isomerase_LsrG"/>
</dbReference>
<keyword evidence="3" id="KW-1185">Reference proteome</keyword>
<evidence type="ECO:0000313" key="3">
    <source>
        <dbReference type="Proteomes" id="UP000509367"/>
    </source>
</evidence>
<name>A0A6N1VEZ1_9HYPH</name>
<organism evidence="2 3">
    <name type="scientific">Oricola thermophila</name>
    <dbReference type="NCBI Taxonomy" id="2742145"/>
    <lineage>
        <taxon>Bacteria</taxon>
        <taxon>Pseudomonadati</taxon>
        <taxon>Pseudomonadota</taxon>
        <taxon>Alphaproteobacteria</taxon>
        <taxon>Hyphomicrobiales</taxon>
        <taxon>Ahrensiaceae</taxon>
        <taxon>Oricola</taxon>
    </lineage>
</organism>
<protein>
    <submittedName>
        <fullName evidence="2">Antibiotic biosynthesis monooxygenase</fullName>
    </submittedName>
</protein>
<dbReference type="PANTHER" id="PTHR33336">
    <property type="entry name" value="QUINOL MONOOXYGENASE YGIN-RELATED"/>
    <property type="match status" value="1"/>
</dbReference>
<accession>A0A6N1VEZ1</accession>
<dbReference type="InterPro" id="IPR007138">
    <property type="entry name" value="ABM_dom"/>
</dbReference>
<dbReference type="GO" id="GO:0004497">
    <property type="term" value="F:monooxygenase activity"/>
    <property type="evidence" value="ECO:0007669"/>
    <property type="project" value="UniProtKB-KW"/>
</dbReference>
<evidence type="ECO:0000313" key="2">
    <source>
        <dbReference type="EMBL" id="QKV19103.1"/>
    </source>
</evidence>
<dbReference type="Pfam" id="PF03992">
    <property type="entry name" value="ABM"/>
    <property type="match status" value="1"/>
</dbReference>
<dbReference type="AlphaFoldDB" id="A0A6N1VEZ1"/>
<dbReference type="GO" id="GO:0005829">
    <property type="term" value="C:cytosol"/>
    <property type="evidence" value="ECO:0007669"/>
    <property type="project" value="TreeGrafter"/>
</dbReference>
<evidence type="ECO:0000259" key="1">
    <source>
        <dbReference type="PROSITE" id="PS51725"/>
    </source>
</evidence>
<sequence length="95" mass="11176">MYCVTVNFTLRPATRAAFMERMRQQAAESLEREPGCRVFDVWTDEDREDQIFLYEVYDDRAAFDAHLKSAHFRSFDAEVADMVAAKEVQTWSRKT</sequence>
<dbReference type="EMBL" id="CP054836">
    <property type="protein sequence ID" value="QKV19103.1"/>
    <property type="molecule type" value="Genomic_DNA"/>
</dbReference>
<dbReference type="SUPFAM" id="SSF54909">
    <property type="entry name" value="Dimeric alpha+beta barrel"/>
    <property type="match status" value="1"/>
</dbReference>
<reference evidence="2 3" key="1">
    <citation type="submission" date="2020-06" db="EMBL/GenBank/DDBJ databases">
        <title>Oricola thermophila sp. nov. isolated from a tidal sediments.</title>
        <authorList>
            <person name="Kwon K.K."/>
            <person name="Yang S.-H."/>
            <person name="Park M.-J."/>
        </authorList>
    </citation>
    <scope>NUCLEOTIDE SEQUENCE [LARGE SCALE GENOMIC DNA]</scope>
    <source>
        <strain evidence="2 3">MEBiC13590</strain>
    </source>
</reference>
<proteinExistence type="predicted"/>
<feature type="domain" description="ABM" evidence="1">
    <location>
        <begin position="2"/>
        <end position="95"/>
    </location>
</feature>
<dbReference type="InterPro" id="IPR011008">
    <property type="entry name" value="Dimeric_a/b-barrel"/>
</dbReference>
<keyword evidence="2" id="KW-0503">Monooxygenase</keyword>
<dbReference type="Gene3D" id="3.30.70.100">
    <property type="match status" value="1"/>
</dbReference>
<gene>
    <name evidence="2" type="ORF">HTY61_11885</name>
</gene>
<dbReference type="Proteomes" id="UP000509367">
    <property type="component" value="Chromosome"/>
</dbReference>
<dbReference type="PROSITE" id="PS51725">
    <property type="entry name" value="ABM"/>
    <property type="match status" value="1"/>
</dbReference>
<keyword evidence="2" id="KW-0560">Oxidoreductase</keyword>